<dbReference type="SUPFAM" id="SSF81296">
    <property type="entry name" value="E set domains"/>
    <property type="match status" value="1"/>
</dbReference>
<dbReference type="SUPFAM" id="SSF50965">
    <property type="entry name" value="Galactose oxidase, central domain"/>
    <property type="match status" value="1"/>
</dbReference>
<dbReference type="InterPro" id="IPR011043">
    <property type="entry name" value="Gal_Oxase/kelch_b-propeller"/>
</dbReference>
<sequence>MVSSMAAPVKFFLIFSLLFVCGSAFPFVFRGFGHLLDGNEGLQGLPVDNGFFSHHDPANQVDPNIDDNGGRKDDDDDVAKKQDREMDAGRKNDDDDDEEEYKKQYREMDSGRKNDDDEDESKKRDREMDAGVDNGGSKDDDDNGDESKKKNRERDPGQLKNQPGPEIIDGGLDNGSIGDDDNAGAAKPDFETNNVGVWQIHSPDSGVSAMHIQLLPNNKAIMFDATSLGPSNTMLPPPHPASCRPIPESKTNERDCSAHAVEYDIETAKFRSLKVLTDSWCSSGGLATDGTLVNTGGFKEGDKAVRLMSPCNNNCDWKENAAALSASRWYSTQQMLEDGTFVLVGGRRTFTYEIVPNALNFPIKAVDLPFLKETTDMYENNLYPFVYLSTDGNLFIFANNRSILLDLKTNKIVRELPALPGGSRNYPASGMSALLPLELSVEPKVDVDAEVIVCGGAPPESMQLAEKFNLLPALQDCARIVITKPDAKWEVEQMPSRRVMGDMLLLPTADALILNGATSGCSGWQLADGPNFTPLLYKPKKKSGERFKELKATNIPRMYHAASAVLPDGKILVAGSNTNPNYNFTNLAKFPTEMRVEKFSPPYLDQSLDQHRPQIQPNSDKDLTYGKRFNVQIQLQDTDVKAADIKVTMLAPPFTTHGFSQNQRLLVLGVAEATNKKVTAVAPPSARIATPGYYLLFVVHRGVPSAGIWVQLHA</sequence>
<dbReference type="PANTHER" id="PTHR32208:SF93">
    <property type="entry name" value="ALDEHYDE OXIDASE GLOX1"/>
    <property type="match status" value="1"/>
</dbReference>
<feature type="region of interest" description="Disordered" evidence="2">
    <location>
        <begin position="53"/>
        <end position="190"/>
    </location>
</feature>
<feature type="domain" description="Glyoxal oxidase N-terminal" evidence="4">
    <location>
        <begin position="210"/>
        <end position="603"/>
    </location>
</feature>
<feature type="compositionally biased region" description="Basic and acidic residues" evidence="2">
    <location>
        <begin position="100"/>
        <end position="129"/>
    </location>
</feature>
<dbReference type="InterPro" id="IPR037293">
    <property type="entry name" value="Gal_Oxidase_central_sf"/>
</dbReference>
<gene>
    <name evidence="6" type="ORF">Din_044373</name>
</gene>
<dbReference type="PANTHER" id="PTHR32208">
    <property type="entry name" value="SECRETED PROTEIN-RELATED"/>
    <property type="match status" value="1"/>
</dbReference>
<feature type="compositionally biased region" description="Basic and acidic residues" evidence="2">
    <location>
        <begin position="145"/>
        <end position="157"/>
    </location>
</feature>
<dbReference type="InterPro" id="IPR009880">
    <property type="entry name" value="Glyoxal_oxidase_N"/>
</dbReference>
<proteinExistence type="predicted"/>
<dbReference type="EMBL" id="GHES01044373">
    <property type="protein sequence ID" value="MPA74932.1"/>
    <property type="molecule type" value="Transcribed_RNA"/>
</dbReference>
<dbReference type="Gene3D" id="2.130.10.80">
    <property type="entry name" value="Galactose oxidase/kelch, beta-propeller"/>
    <property type="match status" value="1"/>
</dbReference>
<protein>
    <recommendedName>
        <fullName evidence="7">Galactose oxidase</fullName>
    </recommendedName>
</protein>
<dbReference type="Gene3D" id="2.60.40.10">
    <property type="entry name" value="Immunoglobulins"/>
    <property type="match status" value="1"/>
</dbReference>
<dbReference type="AlphaFoldDB" id="A0A5B7C108"/>
<dbReference type="Pfam" id="PF07250">
    <property type="entry name" value="Glyoxal_oxid_N"/>
    <property type="match status" value="1"/>
</dbReference>
<reference evidence="6" key="1">
    <citation type="submission" date="2019-08" db="EMBL/GenBank/DDBJ databases">
        <title>Reference gene set and small RNA set construction with multiple tissues from Davidia involucrata Baill.</title>
        <authorList>
            <person name="Yang H."/>
            <person name="Zhou C."/>
            <person name="Li G."/>
            <person name="Wang J."/>
            <person name="Gao P."/>
            <person name="Wang M."/>
            <person name="Wang R."/>
            <person name="Zhao Y."/>
        </authorList>
    </citation>
    <scope>NUCLEOTIDE SEQUENCE</scope>
    <source>
        <tissue evidence="6">Mixed with DoveR01_LX</tissue>
    </source>
</reference>
<evidence type="ECO:0000256" key="3">
    <source>
        <dbReference type="SAM" id="SignalP"/>
    </source>
</evidence>
<name>A0A5B7C108_DAVIN</name>
<feature type="domain" description="Galactose oxidase-like Early set" evidence="5">
    <location>
        <begin position="612"/>
        <end position="711"/>
    </location>
</feature>
<evidence type="ECO:0000256" key="1">
    <source>
        <dbReference type="ARBA" id="ARBA00022729"/>
    </source>
</evidence>
<keyword evidence="1 3" id="KW-0732">Signal</keyword>
<feature type="chain" id="PRO_5023098332" description="Galactose oxidase" evidence="3">
    <location>
        <begin position="25"/>
        <end position="714"/>
    </location>
</feature>
<organism evidence="6">
    <name type="scientific">Davidia involucrata</name>
    <name type="common">Dove tree</name>
    <dbReference type="NCBI Taxonomy" id="16924"/>
    <lineage>
        <taxon>Eukaryota</taxon>
        <taxon>Viridiplantae</taxon>
        <taxon>Streptophyta</taxon>
        <taxon>Embryophyta</taxon>
        <taxon>Tracheophyta</taxon>
        <taxon>Spermatophyta</taxon>
        <taxon>Magnoliopsida</taxon>
        <taxon>eudicotyledons</taxon>
        <taxon>Gunneridae</taxon>
        <taxon>Pentapetalae</taxon>
        <taxon>asterids</taxon>
        <taxon>Cornales</taxon>
        <taxon>Nyssaceae</taxon>
        <taxon>Davidia</taxon>
    </lineage>
</organism>
<dbReference type="InterPro" id="IPR013783">
    <property type="entry name" value="Ig-like_fold"/>
</dbReference>
<dbReference type="CDD" id="cd02851">
    <property type="entry name" value="E_set_GO_C"/>
    <property type="match status" value="1"/>
</dbReference>
<dbReference type="InterPro" id="IPR015202">
    <property type="entry name" value="GO-like_E_set"/>
</dbReference>
<evidence type="ECO:0000256" key="2">
    <source>
        <dbReference type="SAM" id="MobiDB-lite"/>
    </source>
</evidence>
<evidence type="ECO:0008006" key="7">
    <source>
        <dbReference type="Google" id="ProtNLM"/>
    </source>
</evidence>
<accession>A0A5B7C108</accession>
<dbReference type="Pfam" id="PF09118">
    <property type="entry name" value="GO-like_E_set"/>
    <property type="match status" value="1"/>
</dbReference>
<evidence type="ECO:0000259" key="5">
    <source>
        <dbReference type="Pfam" id="PF09118"/>
    </source>
</evidence>
<dbReference type="InterPro" id="IPR014756">
    <property type="entry name" value="Ig_E-set"/>
</dbReference>
<evidence type="ECO:0000313" key="6">
    <source>
        <dbReference type="EMBL" id="MPA74932.1"/>
    </source>
</evidence>
<feature type="compositionally biased region" description="Basic and acidic residues" evidence="2">
    <location>
        <begin position="68"/>
        <end position="93"/>
    </location>
</feature>
<feature type="signal peptide" evidence="3">
    <location>
        <begin position="1"/>
        <end position="24"/>
    </location>
</feature>
<evidence type="ECO:0000259" key="4">
    <source>
        <dbReference type="Pfam" id="PF07250"/>
    </source>
</evidence>